<dbReference type="InterPro" id="IPR013325">
    <property type="entry name" value="RNA_pol_sigma_r2"/>
</dbReference>
<evidence type="ECO:0000259" key="6">
    <source>
        <dbReference type="Pfam" id="PF04542"/>
    </source>
</evidence>
<dbReference type="PANTHER" id="PTHR43133">
    <property type="entry name" value="RNA POLYMERASE ECF-TYPE SIGMA FACTO"/>
    <property type="match status" value="1"/>
</dbReference>
<dbReference type="InterPro" id="IPR036388">
    <property type="entry name" value="WH-like_DNA-bd_sf"/>
</dbReference>
<dbReference type="NCBIfam" id="TIGR02937">
    <property type="entry name" value="sigma70-ECF"/>
    <property type="match status" value="1"/>
</dbReference>
<reference evidence="8" key="1">
    <citation type="submission" date="2021-04" db="EMBL/GenBank/DDBJ databases">
        <title>Biosynthetic gene clusters of Dactylosporangioum roseum.</title>
        <authorList>
            <person name="Hartkoorn R.C."/>
            <person name="Beaudoing E."/>
            <person name="Hot D."/>
            <person name="Moureu S."/>
        </authorList>
    </citation>
    <scope>NUCLEOTIDE SEQUENCE</scope>
    <source>
        <strain evidence="8">NRRL B-16295</strain>
    </source>
</reference>
<dbReference type="Proteomes" id="UP001058271">
    <property type="component" value="Chromosome"/>
</dbReference>
<keyword evidence="4" id="KW-0804">Transcription</keyword>
<dbReference type="InterPro" id="IPR013249">
    <property type="entry name" value="RNA_pol_sigma70_r4_t2"/>
</dbReference>
<dbReference type="InterPro" id="IPR007627">
    <property type="entry name" value="RNA_pol_sigma70_r2"/>
</dbReference>
<dbReference type="Pfam" id="PF08281">
    <property type="entry name" value="Sigma70_r4_2"/>
    <property type="match status" value="1"/>
</dbReference>
<protein>
    <submittedName>
        <fullName evidence="8">RNA polymerase sigma factor</fullName>
    </submittedName>
</protein>
<comment type="similarity">
    <text evidence="1">Belongs to the sigma-70 factor family. ECF subfamily.</text>
</comment>
<dbReference type="Pfam" id="PF04542">
    <property type="entry name" value="Sigma70_r2"/>
    <property type="match status" value="1"/>
</dbReference>
<keyword evidence="2" id="KW-0805">Transcription regulation</keyword>
<dbReference type="InterPro" id="IPR013324">
    <property type="entry name" value="RNA_pol_sigma_r3/r4-like"/>
</dbReference>
<feature type="domain" description="RNA polymerase sigma-70 region 2" evidence="6">
    <location>
        <begin position="23"/>
        <end position="92"/>
    </location>
</feature>
<proteinExistence type="inferred from homology"/>
<evidence type="ECO:0000313" key="9">
    <source>
        <dbReference type="Proteomes" id="UP001058271"/>
    </source>
</evidence>
<dbReference type="SUPFAM" id="SSF88659">
    <property type="entry name" value="Sigma3 and sigma4 domains of RNA polymerase sigma factors"/>
    <property type="match status" value="1"/>
</dbReference>
<keyword evidence="9" id="KW-1185">Reference proteome</keyword>
<keyword evidence="3" id="KW-0731">Sigma factor</keyword>
<organism evidence="8 9">
    <name type="scientific">Dactylosporangium roseum</name>
    <dbReference type="NCBI Taxonomy" id="47989"/>
    <lineage>
        <taxon>Bacteria</taxon>
        <taxon>Bacillati</taxon>
        <taxon>Actinomycetota</taxon>
        <taxon>Actinomycetes</taxon>
        <taxon>Micromonosporales</taxon>
        <taxon>Micromonosporaceae</taxon>
        <taxon>Dactylosporangium</taxon>
    </lineage>
</organism>
<accession>A0ABY5Z930</accession>
<feature type="compositionally biased region" description="Basic and acidic residues" evidence="5">
    <location>
        <begin position="177"/>
        <end position="191"/>
    </location>
</feature>
<dbReference type="InterPro" id="IPR014284">
    <property type="entry name" value="RNA_pol_sigma-70_dom"/>
</dbReference>
<feature type="domain" description="RNA polymerase sigma factor 70 region 4 type 2" evidence="7">
    <location>
        <begin position="123"/>
        <end position="175"/>
    </location>
</feature>
<gene>
    <name evidence="8" type="ORF">Drose_06780</name>
</gene>
<dbReference type="RefSeq" id="WP_260727337.1">
    <property type="nucleotide sequence ID" value="NZ_BAAABS010000033.1"/>
</dbReference>
<evidence type="ECO:0000256" key="5">
    <source>
        <dbReference type="SAM" id="MobiDB-lite"/>
    </source>
</evidence>
<dbReference type="CDD" id="cd06171">
    <property type="entry name" value="Sigma70_r4"/>
    <property type="match status" value="1"/>
</dbReference>
<sequence>MDDNDQQLWSRARAGDASAFGTLYERHARAVYAFCFWRTSDAALAEDLSAAVFLQVWASRGRTELTEPSLLPWLLGVAHNLVRNQWRSARRRRAALARLPPLRDSPDPVDEIADRIDAQRNMQAVRAALERLPRRERDVLEMCVWMGLSPAEAAAALRIPVGTVHSRLHRARTRLKKSLDEAPQRGGHEPGDGTALSRPALEVFDGT</sequence>
<evidence type="ECO:0000313" key="8">
    <source>
        <dbReference type="EMBL" id="UWZ37972.1"/>
    </source>
</evidence>
<dbReference type="PANTHER" id="PTHR43133:SF25">
    <property type="entry name" value="RNA POLYMERASE SIGMA FACTOR RFAY-RELATED"/>
    <property type="match status" value="1"/>
</dbReference>
<dbReference type="Gene3D" id="1.10.10.10">
    <property type="entry name" value="Winged helix-like DNA-binding domain superfamily/Winged helix DNA-binding domain"/>
    <property type="match status" value="1"/>
</dbReference>
<dbReference type="SUPFAM" id="SSF88946">
    <property type="entry name" value="Sigma2 domain of RNA polymerase sigma factors"/>
    <property type="match status" value="1"/>
</dbReference>
<evidence type="ECO:0000256" key="1">
    <source>
        <dbReference type="ARBA" id="ARBA00010641"/>
    </source>
</evidence>
<feature type="region of interest" description="Disordered" evidence="5">
    <location>
        <begin position="176"/>
        <end position="207"/>
    </location>
</feature>
<name>A0ABY5Z930_9ACTN</name>
<evidence type="ECO:0000259" key="7">
    <source>
        <dbReference type="Pfam" id="PF08281"/>
    </source>
</evidence>
<evidence type="ECO:0000256" key="2">
    <source>
        <dbReference type="ARBA" id="ARBA00023015"/>
    </source>
</evidence>
<evidence type="ECO:0000256" key="3">
    <source>
        <dbReference type="ARBA" id="ARBA00023082"/>
    </source>
</evidence>
<dbReference type="EMBL" id="CP073721">
    <property type="protein sequence ID" value="UWZ37972.1"/>
    <property type="molecule type" value="Genomic_DNA"/>
</dbReference>
<dbReference type="InterPro" id="IPR039425">
    <property type="entry name" value="RNA_pol_sigma-70-like"/>
</dbReference>
<evidence type="ECO:0000256" key="4">
    <source>
        <dbReference type="ARBA" id="ARBA00023163"/>
    </source>
</evidence>
<dbReference type="Gene3D" id="1.10.1740.10">
    <property type="match status" value="1"/>
</dbReference>